<dbReference type="GO" id="GO:0000428">
    <property type="term" value="C:DNA-directed RNA polymerase complex"/>
    <property type="evidence" value="ECO:0007669"/>
    <property type="project" value="UniProtKB-KW"/>
</dbReference>
<feature type="domain" description="RNA polymerase sigma-70 region 2" evidence="5">
    <location>
        <begin position="34"/>
        <end position="100"/>
    </location>
</feature>
<evidence type="ECO:0000256" key="1">
    <source>
        <dbReference type="ARBA" id="ARBA00010641"/>
    </source>
</evidence>
<comment type="caution">
    <text evidence="7">The sequence shown here is derived from an EMBL/GenBank/DDBJ whole genome shotgun (WGS) entry which is preliminary data.</text>
</comment>
<dbReference type="InterPro" id="IPR014284">
    <property type="entry name" value="RNA_pol_sigma-70_dom"/>
</dbReference>
<dbReference type="SUPFAM" id="SSF88946">
    <property type="entry name" value="Sigma2 domain of RNA polymerase sigma factors"/>
    <property type="match status" value="1"/>
</dbReference>
<gene>
    <name evidence="7" type="ORF">GCM10011613_18110</name>
</gene>
<organism evidence="7 8">
    <name type="scientific">Cellvibrio zantedeschiae</name>
    <dbReference type="NCBI Taxonomy" id="1237077"/>
    <lineage>
        <taxon>Bacteria</taxon>
        <taxon>Pseudomonadati</taxon>
        <taxon>Pseudomonadota</taxon>
        <taxon>Gammaproteobacteria</taxon>
        <taxon>Cellvibrionales</taxon>
        <taxon>Cellvibrionaceae</taxon>
        <taxon>Cellvibrio</taxon>
    </lineage>
</organism>
<dbReference type="Pfam" id="PF08281">
    <property type="entry name" value="Sigma70_r4_2"/>
    <property type="match status" value="1"/>
</dbReference>
<evidence type="ECO:0000259" key="6">
    <source>
        <dbReference type="Pfam" id="PF08281"/>
    </source>
</evidence>
<feature type="domain" description="RNA polymerase sigma factor 70 region 4 type 2" evidence="6">
    <location>
        <begin position="150"/>
        <end position="201"/>
    </location>
</feature>
<evidence type="ECO:0000259" key="5">
    <source>
        <dbReference type="Pfam" id="PF04542"/>
    </source>
</evidence>
<dbReference type="InterPro" id="IPR039425">
    <property type="entry name" value="RNA_pol_sigma-70-like"/>
</dbReference>
<dbReference type="InterPro" id="IPR036388">
    <property type="entry name" value="WH-like_DNA-bd_sf"/>
</dbReference>
<sequence>MTTSPPSTYMDNMDEQAFITALIAGDDRAFCEIITRFQHTMLSIARAICGDTFADDVVQDAWVAIHNNIGKFEQRSSLKTWVITIVSNEAKARLRRESRRISLEELDGEAPGSYLDGNNFKSDGHWQSATPMWNCESPEELLEEKQLQHCINKTLNLLPPAQKAAFMLRDIEQQSFEEICEILQVSAANVRVLVHRARLTLMQVIDRYQETGSC</sequence>
<dbReference type="RefSeq" id="WP_229837752.1">
    <property type="nucleotide sequence ID" value="NZ_BMYZ01000001.1"/>
</dbReference>
<dbReference type="EMBL" id="BMYZ01000001">
    <property type="protein sequence ID" value="GGY73379.1"/>
    <property type="molecule type" value="Genomic_DNA"/>
</dbReference>
<dbReference type="Pfam" id="PF04542">
    <property type="entry name" value="Sigma70_r2"/>
    <property type="match status" value="1"/>
</dbReference>
<dbReference type="NCBIfam" id="TIGR02937">
    <property type="entry name" value="sigma70-ECF"/>
    <property type="match status" value="1"/>
</dbReference>
<evidence type="ECO:0000256" key="2">
    <source>
        <dbReference type="ARBA" id="ARBA00023015"/>
    </source>
</evidence>
<dbReference type="InterPro" id="IPR013325">
    <property type="entry name" value="RNA_pol_sigma_r2"/>
</dbReference>
<dbReference type="Gene3D" id="1.10.10.10">
    <property type="entry name" value="Winged helix-like DNA-binding domain superfamily/Winged helix DNA-binding domain"/>
    <property type="match status" value="1"/>
</dbReference>
<dbReference type="PANTHER" id="PTHR43133:SF53">
    <property type="entry name" value="ECF RNA POLYMERASE SIGMA-E FACTOR"/>
    <property type="match status" value="1"/>
</dbReference>
<dbReference type="SUPFAM" id="SSF88659">
    <property type="entry name" value="Sigma3 and sigma4 domains of RNA polymerase sigma factors"/>
    <property type="match status" value="1"/>
</dbReference>
<dbReference type="InterPro" id="IPR013249">
    <property type="entry name" value="RNA_pol_sigma70_r4_t2"/>
</dbReference>
<dbReference type="Gene3D" id="1.10.1740.10">
    <property type="match status" value="1"/>
</dbReference>
<keyword evidence="8" id="KW-1185">Reference proteome</keyword>
<protein>
    <submittedName>
        <fullName evidence="7">DNA-directed RNA polymerase sigma-70 factor</fullName>
    </submittedName>
</protein>
<evidence type="ECO:0000256" key="4">
    <source>
        <dbReference type="ARBA" id="ARBA00023163"/>
    </source>
</evidence>
<evidence type="ECO:0000313" key="7">
    <source>
        <dbReference type="EMBL" id="GGY73379.1"/>
    </source>
</evidence>
<keyword evidence="7" id="KW-0240">DNA-directed RNA polymerase</keyword>
<comment type="similarity">
    <text evidence="1">Belongs to the sigma-70 factor family. ECF subfamily.</text>
</comment>
<dbReference type="Proteomes" id="UP000619761">
    <property type="component" value="Unassembled WGS sequence"/>
</dbReference>
<keyword evidence="3" id="KW-0731">Sigma factor</keyword>
<name>A0ABQ3B1D5_9GAMM</name>
<keyword evidence="2" id="KW-0805">Transcription regulation</keyword>
<keyword evidence="4" id="KW-0804">Transcription</keyword>
<dbReference type="PANTHER" id="PTHR43133">
    <property type="entry name" value="RNA POLYMERASE ECF-TYPE SIGMA FACTO"/>
    <property type="match status" value="1"/>
</dbReference>
<dbReference type="CDD" id="cd06171">
    <property type="entry name" value="Sigma70_r4"/>
    <property type="match status" value="1"/>
</dbReference>
<proteinExistence type="inferred from homology"/>
<dbReference type="InterPro" id="IPR007627">
    <property type="entry name" value="RNA_pol_sigma70_r2"/>
</dbReference>
<evidence type="ECO:0000256" key="3">
    <source>
        <dbReference type="ARBA" id="ARBA00023082"/>
    </source>
</evidence>
<reference evidence="8" key="1">
    <citation type="journal article" date="2019" name="Int. J. Syst. Evol. Microbiol.">
        <title>The Global Catalogue of Microorganisms (GCM) 10K type strain sequencing project: providing services to taxonomists for standard genome sequencing and annotation.</title>
        <authorList>
            <consortium name="The Broad Institute Genomics Platform"/>
            <consortium name="The Broad Institute Genome Sequencing Center for Infectious Disease"/>
            <person name="Wu L."/>
            <person name="Ma J."/>
        </authorList>
    </citation>
    <scope>NUCLEOTIDE SEQUENCE [LARGE SCALE GENOMIC DNA]</scope>
    <source>
        <strain evidence="8">KCTC 32239</strain>
    </source>
</reference>
<dbReference type="InterPro" id="IPR013324">
    <property type="entry name" value="RNA_pol_sigma_r3/r4-like"/>
</dbReference>
<accession>A0ABQ3B1D5</accession>
<evidence type="ECO:0000313" key="8">
    <source>
        <dbReference type="Proteomes" id="UP000619761"/>
    </source>
</evidence>